<comment type="subcellular location">
    <subcellularLocation>
        <location evidence="1">Cell membrane</location>
        <topology evidence="1">Multi-pass membrane protein</topology>
    </subcellularLocation>
</comment>
<dbReference type="Proteomes" id="UP000811844">
    <property type="component" value="Unassembled WGS sequence"/>
</dbReference>
<dbReference type="PANTHER" id="PTHR30619:SF1">
    <property type="entry name" value="RECOMBINATION PROTEIN 2"/>
    <property type="match status" value="1"/>
</dbReference>
<dbReference type="Pfam" id="PF13567">
    <property type="entry name" value="DUF4131"/>
    <property type="match status" value="1"/>
</dbReference>
<dbReference type="SMART" id="SM00849">
    <property type="entry name" value="Lactamase_B"/>
    <property type="match status" value="1"/>
</dbReference>
<dbReference type="EMBL" id="JAAIKR010000002">
    <property type="protein sequence ID" value="MBR9727024.1"/>
    <property type="molecule type" value="Genomic_DNA"/>
</dbReference>
<dbReference type="CDD" id="cd07731">
    <property type="entry name" value="ComA-like_MBL-fold"/>
    <property type="match status" value="1"/>
</dbReference>
<dbReference type="Gene3D" id="3.60.15.10">
    <property type="entry name" value="Ribonuclease Z/Hydroxyacylglutathione hydrolase-like"/>
    <property type="match status" value="1"/>
</dbReference>
<feature type="domain" description="Metallo-beta-lactamase" evidence="7">
    <location>
        <begin position="579"/>
        <end position="765"/>
    </location>
</feature>
<proteinExistence type="predicted"/>
<accession>A0ABS5HZ23</accession>
<gene>
    <name evidence="8" type="ORF">G3R48_03320</name>
</gene>
<dbReference type="Pfam" id="PF03772">
    <property type="entry name" value="Competence"/>
    <property type="match status" value="1"/>
</dbReference>
<feature type="transmembrane region" description="Helical" evidence="6">
    <location>
        <begin position="213"/>
        <end position="235"/>
    </location>
</feature>
<sequence>MMSLMWITVAFHGLYSHSLPNNDTQQIIKAEIVSLVNQNRDWISVDVKNLAQVDAGLLQGYYRLSWPKPPHVEVGQQWQLSIKVKSISNIANQGGFNQQKYFINRHIIYRGNVKQALLIKPNTSTLNRFKNQLSQGLTALDNGDILQALLLGQKQQISQTRWQQLRQTGSGHLIAISGLHLSVVFGVFYFLLQFLCQWWLSRRHCRHRNNIKYYFIYRAWVLLGSLACAFAYAYLAGFSVATTRAMVMLALVVSFSLLKQYSTPWDRLLYALFAVLVIDPFAMLSSGFYLSFIALMLILLTIDSRQKTMQKQAEKVDYLALQAASAPVSVVEKCRQQLCLLWSIQWRLGLGLSLLQALLFGYISPHSIWLNLLFVPWFSIVVIPVAILSLCLWSFIWASFYFAQSLGVSVATQYISALFLGHEPWLTLWLFTPANISLHPFNALLTASSSLPFALLTLPEPLIAAVLLFILLIILLAGAVWFTRRSGHNWFATWPRRLTGLKHVFVTTAAHIKQKGEASQRHHHYDSRSTQKRIFSLLAIPVFIGIAISVIGGSNKVYDALTSKQLSESWQMHVLDVGQGSAIVIKQNELAILYDTGAKYGDDFSYAQRVILPFLQARGIKHLSHIVISHNDNDHAGGLKVLADHFQQAIIVTDINSVLAAYPLRSRPCKGFERSDNTLKVEAVGYGGNFTSDNNQSCVMLLSDNVSNVLLTGDIEHAREQQLISENKIGHVDIVFAPHHGSETSSSESLLTELTPTVALFNAGFANQYGFPKQSVLNRYHQRHIQTYVTGTVGQISVDFNRFGYNISTYRGQLSPFWYNRLFKFGEKVKAE</sequence>
<keyword evidence="9" id="KW-1185">Reference proteome</keyword>
<evidence type="ECO:0000256" key="4">
    <source>
        <dbReference type="ARBA" id="ARBA00022989"/>
    </source>
</evidence>
<dbReference type="NCBIfam" id="TIGR00360">
    <property type="entry name" value="ComEC_N-term"/>
    <property type="match status" value="1"/>
</dbReference>
<evidence type="ECO:0000256" key="5">
    <source>
        <dbReference type="ARBA" id="ARBA00023136"/>
    </source>
</evidence>
<evidence type="ECO:0000313" key="8">
    <source>
        <dbReference type="EMBL" id="MBR9727024.1"/>
    </source>
</evidence>
<protein>
    <submittedName>
        <fullName evidence="8">DUF4131 domain-containing protein</fullName>
    </submittedName>
</protein>
<feature type="transmembrane region" description="Helical" evidence="6">
    <location>
        <begin position="534"/>
        <end position="554"/>
    </location>
</feature>
<evidence type="ECO:0000259" key="7">
    <source>
        <dbReference type="SMART" id="SM00849"/>
    </source>
</evidence>
<dbReference type="Pfam" id="PF00753">
    <property type="entry name" value="Lactamase_B"/>
    <property type="match status" value="1"/>
</dbReference>
<evidence type="ECO:0000256" key="6">
    <source>
        <dbReference type="SAM" id="Phobius"/>
    </source>
</evidence>
<name>A0ABS5HZ23_9GAMM</name>
<dbReference type="InterPro" id="IPR025405">
    <property type="entry name" value="DUF4131"/>
</dbReference>
<comment type="caution">
    <text evidence="8">The sequence shown here is derived from an EMBL/GenBank/DDBJ whole genome shotgun (WGS) entry which is preliminary data.</text>
</comment>
<evidence type="ECO:0000256" key="1">
    <source>
        <dbReference type="ARBA" id="ARBA00004651"/>
    </source>
</evidence>
<dbReference type="InterPro" id="IPR035681">
    <property type="entry name" value="ComA-like_MBL"/>
</dbReference>
<keyword evidence="5 6" id="KW-0472">Membrane</keyword>
<keyword evidence="2" id="KW-1003">Cell membrane</keyword>
<dbReference type="InterPro" id="IPR004477">
    <property type="entry name" value="ComEC_N"/>
</dbReference>
<evidence type="ECO:0000256" key="3">
    <source>
        <dbReference type="ARBA" id="ARBA00022692"/>
    </source>
</evidence>
<reference evidence="8 9" key="1">
    <citation type="submission" date="2020-02" db="EMBL/GenBank/DDBJ databases">
        <title>Shewanella WXL01 sp. nov., a marine bacterium isolated from green algae in Luhuitou Fringing Reef (Northern South China Sea).</title>
        <authorList>
            <person name="Wang X."/>
        </authorList>
    </citation>
    <scope>NUCLEOTIDE SEQUENCE [LARGE SCALE GENOMIC DNA]</scope>
    <source>
        <strain evidence="8 9">MCCC 1A01895</strain>
    </source>
</reference>
<feature type="transmembrane region" description="Helical" evidence="6">
    <location>
        <begin position="462"/>
        <end position="482"/>
    </location>
</feature>
<feature type="transmembrane region" description="Helical" evidence="6">
    <location>
        <begin position="370"/>
        <end position="395"/>
    </location>
</feature>
<dbReference type="InterPro" id="IPR052159">
    <property type="entry name" value="Competence_DNA_uptake"/>
</dbReference>
<feature type="transmembrane region" description="Helical" evidence="6">
    <location>
        <begin position="270"/>
        <end position="302"/>
    </location>
</feature>
<keyword evidence="4 6" id="KW-1133">Transmembrane helix</keyword>
<dbReference type="InterPro" id="IPR001279">
    <property type="entry name" value="Metallo-B-lactamas"/>
</dbReference>
<dbReference type="InterPro" id="IPR036866">
    <property type="entry name" value="RibonucZ/Hydroxyglut_hydro"/>
</dbReference>
<keyword evidence="3 6" id="KW-0812">Transmembrane</keyword>
<dbReference type="PANTHER" id="PTHR30619">
    <property type="entry name" value="DNA INTERNALIZATION/COMPETENCE PROTEIN COMEC/REC2"/>
    <property type="match status" value="1"/>
</dbReference>
<evidence type="ECO:0000313" key="9">
    <source>
        <dbReference type="Proteomes" id="UP000811844"/>
    </source>
</evidence>
<feature type="transmembrane region" description="Helical" evidence="6">
    <location>
        <begin position="173"/>
        <end position="192"/>
    </location>
</feature>
<evidence type="ECO:0000256" key="2">
    <source>
        <dbReference type="ARBA" id="ARBA00022475"/>
    </source>
</evidence>
<dbReference type="SUPFAM" id="SSF56281">
    <property type="entry name" value="Metallo-hydrolase/oxidoreductase"/>
    <property type="match status" value="1"/>
</dbReference>
<organism evidence="8 9">
    <name type="scientific">Shewanella intestini</name>
    <dbReference type="NCBI Taxonomy" id="2017544"/>
    <lineage>
        <taxon>Bacteria</taxon>
        <taxon>Pseudomonadati</taxon>
        <taxon>Pseudomonadota</taxon>
        <taxon>Gammaproteobacteria</taxon>
        <taxon>Alteromonadales</taxon>
        <taxon>Shewanellaceae</taxon>
        <taxon>Shewanella</taxon>
    </lineage>
</organism>
<feature type="transmembrane region" description="Helical" evidence="6">
    <location>
        <begin position="344"/>
        <end position="363"/>
    </location>
</feature>